<evidence type="ECO:0000313" key="2">
    <source>
        <dbReference type="Proteomes" id="UP000298438"/>
    </source>
</evidence>
<organism evidence="1 2">
    <name type="scientific">Zemynaea arenosa</name>
    <dbReference type="NCBI Taxonomy" id="2561931"/>
    <lineage>
        <taxon>Bacteria</taxon>
        <taxon>Pseudomonadati</taxon>
        <taxon>Pseudomonadota</taxon>
        <taxon>Betaproteobacteria</taxon>
        <taxon>Burkholderiales</taxon>
        <taxon>Oxalobacteraceae</taxon>
        <taxon>Telluria group</taxon>
        <taxon>Zemynaea</taxon>
    </lineage>
</organism>
<name>A0A4Y9S050_9BURK</name>
<gene>
    <name evidence="1" type="ORF">E4L96_20125</name>
</gene>
<reference evidence="1 2" key="1">
    <citation type="submission" date="2019-03" db="EMBL/GenBank/DDBJ databases">
        <title>Draft Genome Sequence of Massilia arenosa sp. nov., a Novel Massilia Species Isolated from a Sandy-loam Maize Soil.</title>
        <authorList>
            <person name="Raths R."/>
            <person name="Peta V."/>
            <person name="Bucking H."/>
        </authorList>
    </citation>
    <scope>NUCLEOTIDE SEQUENCE [LARGE SCALE GENOMIC DNA]</scope>
    <source>
        <strain evidence="1 2">MC02</strain>
    </source>
</reference>
<proteinExistence type="predicted"/>
<protein>
    <submittedName>
        <fullName evidence="1">Uncharacterized protein</fullName>
    </submittedName>
</protein>
<dbReference type="RefSeq" id="WP_135208999.1">
    <property type="nucleotide sequence ID" value="NZ_SPVF01000252.1"/>
</dbReference>
<dbReference type="AlphaFoldDB" id="A0A4Y9S050"/>
<dbReference type="OrthoDB" id="9809203at2"/>
<accession>A0A4Y9S050</accession>
<evidence type="ECO:0000313" key="1">
    <source>
        <dbReference type="EMBL" id="TFW13406.1"/>
    </source>
</evidence>
<dbReference type="Proteomes" id="UP000298438">
    <property type="component" value="Unassembled WGS sequence"/>
</dbReference>
<sequence length="271" mass="30470">MLATRDLYLGDRIVQTQHVPLKLFPGMLLELEAAGVPDSICQILQSTLAGRRGYESRGIAVVEVHADQEPGVPPEWRVYLPQLWLHIRTDFNPIRWMAGQAAAIVGSTLETGLLLSEGDGLYVVSLHASPEREFTARRWLAERLGDQVVRRKLNTLSQQARNATKERDVARKPPEEYVRQLVTTTFRLGPCELDSFIPVVARRLQEAALDLREVRLGASARRSANFGSSQREERMKLAAARRWLTETATQTGIVTAMSDFRTSDQPQKDLN</sequence>
<comment type="caution">
    <text evidence="1">The sequence shown here is derived from an EMBL/GenBank/DDBJ whole genome shotgun (WGS) entry which is preliminary data.</text>
</comment>
<dbReference type="EMBL" id="SPVF01000252">
    <property type="protein sequence ID" value="TFW13406.1"/>
    <property type="molecule type" value="Genomic_DNA"/>
</dbReference>
<keyword evidence="2" id="KW-1185">Reference proteome</keyword>